<dbReference type="KEGG" id="spue:AB5L97_07340"/>
<feature type="compositionally biased region" description="Basic and acidic residues" evidence="4">
    <location>
        <begin position="120"/>
        <end position="136"/>
    </location>
</feature>
<comment type="subcellular location">
    <subcellularLocation>
        <location evidence="3">Cytoplasm</location>
    </subcellularLocation>
</comment>
<evidence type="ECO:0000256" key="4">
    <source>
        <dbReference type="SAM" id="MobiDB-lite"/>
    </source>
</evidence>
<feature type="region of interest" description="Disordered" evidence="4">
    <location>
        <begin position="120"/>
        <end position="164"/>
    </location>
</feature>
<dbReference type="GO" id="GO:0005829">
    <property type="term" value="C:cytosol"/>
    <property type="evidence" value="ECO:0007669"/>
    <property type="project" value="TreeGrafter"/>
</dbReference>
<dbReference type="PANTHER" id="PTHR33515">
    <property type="entry name" value="RIBOSOME-BINDING FACTOR A, CHLOROPLASTIC-RELATED"/>
    <property type="match status" value="1"/>
</dbReference>
<evidence type="ECO:0000256" key="1">
    <source>
        <dbReference type="ARBA" id="ARBA00022490"/>
    </source>
</evidence>
<dbReference type="HAMAP" id="MF_00003">
    <property type="entry name" value="RbfA"/>
    <property type="match status" value="1"/>
</dbReference>
<dbReference type="PANTHER" id="PTHR33515:SF1">
    <property type="entry name" value="RIBOSOME-BINDING FACTOR A, CHLOROPLASTIC-RELATED"/>
    <property type="match status" value="1"/>
</dbReference>
<accession>A0AB39L6J2</accession>
<sequence>MADPARAARLAQRIKVLVAEALRKAVKDERAEAITITDARVTNDLQHATVYYTVLGDSAAAEGAQDVLEAKKGVLRREVGRNLTIRLTPTLEFVADEIPVNASHLEDLLRQAKERDAEVARLAEGARHAGDADPYRQDSASDEASADADYDGEDESDSVELHED</sequence>
<dbReference type="SUPFAM" id="SSF89919">
    <property type="entry name" value="Ribosome-binding factor A, RbfA"/>
    <property type="match status" value="1"/>
</dbReference>
<protein>
    <recommendedName>
        <fullName evidence="3">Ribosome-binding factor A</fullName>
    </recommendedName>
</protein>
<name>A0AB39L6J2_9MICC</name>
<dbReference type="Gene3D" id="3.30.300.20">
    <property type="match status" value="1"/>
</dbReference>
<proteinExistence type="inferred from homology"/>
<evidence type="ECO:0000256" key="2">
    <source>
        <dbReference type="ARBA" id="ARBA00022517"/>
    </source>
</evidence>
<feature type="compositionally biased region" description="Acidic residues" evidence="4">
    <location>
        <begin position="140"/>
        <end position="158"/>
    </location>
</feature>
<reference evidence="5" key="1">
    <citation type="submission" date="2024-07" db="EMBL/GenBank/DDBJ databases">
        <authorList>
            <person name="fu j."/>
        </authorList>
    </citation>
    <scope>NUCLEOTIDE SEQUENCE</scope>
    <source>
        <strain evidence="5">P10A9</strain>
    </source>
</reference>
<dbReference type="InterPro" id="IPR020053">
    <property type="entry name" value="Ribosome-bd_factorA_CS"/>
</dbReference>
<comment type="subunit">
    <text evidence="3">Monomer. Binds 30S ribosomal subunits, but not 50S ribosomal subunits or 70S ribosomes.</text>
</comment>
<gene>
    <name evidence="3 5" type="primary">rbfA</name>
    <name evidence="5" type="ORF">AB5L97_07340</name>
</gene>
<dbReference type="InterPro" id="IPR000238">
    <property type="entry name" value="RbfA"/>
</dbReference>
<keyword evidence="2 3" id="KW-0690">Ribosome biogenesis</keyword>
<dbReference type="InterPro" id="IPR023799">
    <property type="entry name" value="RbfA_dom_sf"/>
</dbReference>
<evidence type="ECO:0000256" key="3">
    <source>
        <dbReference type="HAMAP-Rule" id="MF_00003"/>
    </source>
</evidence>
<dbReference type="RefSeq" id="WP_307957367.1">
    <property type="nucleotide sequence ID" value="NZ_CP163302.1"/>
</dbReference>
<comment type="function">
    <text evidence="3">One of several proteins that assist in the late maturation steps of the functional core of the 30S ribosomal subunit. Associates with free 30S ribosomal subunits (but not with 30S subunits that are part of 70S ribosomes or polysomes). Required for efficient processing of 16S rRNA. May interact with the 5'-terminal helix region of 16S rRNA.</text>
</comment>
<evidence type="ECO:0000313" key="5">
    <source>
        <dbReference type="EMBL" id="XDP46808.1"/>
    </source>
</evidence>
<dbReference type="GO" id="GO:0030490">
    <property type="term" value="P:maturation of SSU-rRNA"/>
    <property type="evidence" value="ECO:0007669"/>
    <property type="project" value="UniProtKB-UniRule"/>
</dbReference>
<dbReference type="Pfam" id="PF02033">
    <property type="entry name" value="RBFA"/>
    <property type="match status" value="1"/>
</dbReference>
<dbReference type="EMBL" id="CP163302">
    <property type="protein sequence ID" value="XDP46808.1"/>
    <property type="molecule type" value="Genomic_DNA"/>
</dbReference>
<keyword evidence="1 3" id="KW-0963">Cytoplasm</keyword>
<dbReference type="InterPro" id="IPR015946">
    <property type="entry name" value="KH_dom-like_a/b"/>
</dbReference>
<dbReference type="NCBIfam" id="TIGR00082">
    <property type="entry name" value="rbfA"/>
    <property type="match status" value="1"/>
</dbReference>
<dbReference type="PROSITE" id="PS01319">
    <property type="entry name" value="RBFA"/>
    <property type="match status" value="1"/>
</dbReference>
<comment type="similarity">
    <text evidence="3">Belongs to the RbfA family.</text>
</comment>
<dbReference type="AlphaFoldDB" id="A0AB39L6J2"/>
<organism evidence="5">
    <name type="scientific">Sinomonas puerhi</name>
    <dbReference type="NCBI Taxonomy" id="3238584"/>
    <lineage>
        <taxon>Bacteria</taxon>
        <taxon>Bacillati</taxon>
        <taxon>Actinomycetota</taxon>
        <taxon>Actinomycetes</taxon>
        <taxon>Micrococcales</taxon>
        <taxon>Micrococcaceae</taxon>
        <taxon>Sinomonas</taxon>
    </lineage>
</organism>
<dbReference type="GO" id="GO:0043024">
    <property type="term" value="F:ribosomal small subunit binding"/>
    <property type="evidence" value="ECO:0007669"/>
    <property type="project" value="TreeGrafter"/>
</dbReference>